<reference evidence="2 3" key="1">
    <citation type="submission" date="2018-10" db="EMBL/GenBank/DDBJ databases">
        <title>Draft genome sequence of Zhongshania sp. DSW25-10.</title>
        <authorList>
            <person name="Oh J."/>
        </authorList>
    </citation>
    <scope>NUCLEOTIDE SEQUENCE [LARGE SCALE GENOMIC DNA]</scope>
    <source>
        <strain evidence="2 3">DSW25-10</strain>
    </source>
</reference>
<dbReference type="RefSeq" id="WP_123181628.1">
    <property type="nucleotide sequence ID" value="NZ_RHGB01000003.1"/>
</dbReference>
<dbReference type="EMBL" id="RHGB01000003">
    <property type="protein sequence ID" value="RNL66761.1"/>
    <property type="molecule type" value="Genomic_DNA"/>
</dbReference>
<evidence type="ECO:0000313" key="2">
    <source>
        <dbReference type="EMBL" id="RNL66761.1"/>
    </source>
</evidence>
<evidence type="ECO:0000313" key="3">
    <source>
        <dbReference type="Proteomes" id="UP000274695"/>
    </source>
</evidence>
<protein>
    <submittedName>
        <fullName evidence="2">Uncharacterized protein</fullName>
    </submittedName>
</protein>
<dbReference type="Proteomes" id="UP000274695">
    <property type="component" value="Unassembled WGS sequence"/>
</dbReference>
<feature type="transmembrane region" description="Helical" evidence="1">
    <location>
        <begin position="118"/>
        <end position="139"/>
    </location>
</feature>
<gene>
    <name evidence="2" type="ORF">D0911_04290</name>
</gene>
<evidence type="ECO:0000256" key="1">
    <source>
        <dbReference type="SAM" id="Phobius"/>
    </source>
</evidence>
<proteinExistence type="predicted"/>
<keyword evidence="3" id="KW-1185">Reference proteome</keyword>
<feature type="transmembrane region" description="Helical" evidence="1">
    <location>
        <begin position="83"/>
        <end position="106"/>
    </location>
</feature>
<organism evidence="2 3">
    <name type="scientific">Zhongshania marina</name>
    <dbReference type="NCBI Taxonomy" id="2304603"/>
    <lineage>
        <taxon>Bacteria</taxon>
        <taxon>Pseudomonadati</taxon>
        <taxon>Pseudomonadota</taxon>
        <taxon>Gammaproteobacteria</taxon>
        <taxon>Cellvibrionales</taxon>
        <taxon>Spongiibacteraceae</taxon>
        <taxon>Zhongshania</taxon>
    </lineage>
</organism>
<name>A0ABX9W5P7_9GAMM</name>
<keyword evidence="1" id="KW-0472">Membrane</keyword>
<feature type="transmembrane region" description="Helical" evidence="1">
    <location>
        <begin position="50"/>
        <end position="71"/>
    </location>
</feature>
<accession>A0ABX9W5P7</accession>
<sequence length="142" mass="15610">MKSRQIVLGLGWPLCLLLLVAQAISAVNYDLGVAMGFQQPVESITEVGVASWRGFAIADTLVYLPLMALGLYGYQQKRRYGNIFLAVAAGISLYWPIVFGATLLLSRSAFGWSVDSELAVWVFGSIYTVWAIIVLFTLLNED</sequence>
<comment type="caution">
    <text evidence="2">The sequence shown here is derived from an EMBL/GenBank/DDBJ whole genome shotgun (WGS) entry which is preliminary data.</text>
</comment>
<keyword evidence="1" id="KW-0812">Transmembrane</keyword>
<keyword evidence="1" id="KW-1133">Transmembrane helix</keyword>